<accession>A0ABT7UJI2</accession>
<dbReference type="Proteomes" id="UP001529275">
    <property type="component" value="Unassembled WGS sequence"/>
</dbReference>
<keyword evidence="4 8" id="KW-0812">Transmembrane</keyword>
<evidence type="ECO:0000313" key="9">
    <source>
        <dbReference type="EMBL" id="MDM8196308.1"/>
    </source>
</evidence>
<dbReference type="PIRSF" id="PIRSF016636">
    <property type="entry name" value="AlgI_DltB"/>
    <property type="match status" value="1"/>
</dbReference>
<dbReference type="PANTHER" id="PTHR13285">
    <property type="entry name" value="ACYLTRANSFERASE"/>
    <property type="match status" value="1"/>
</dbReference>
<evidence type="ECO:0000256" key="6">
    <source>
        <dbReference type="ARBA" id="ARBA00023136"/>
    </source>
</evidence>
<feature type="transmembrane region" description="Helical" evidence="8">
    <location>
        <begin position="393"/>
        <end position="409"/>
    </location>
</feature>
<comment type="subcellular location">
    <subcellularLocation>
        <location evidence="1">Cell membrane</location>
        <topology evidence="1">Multi-pass membrane protein</topology>
    </subcellularLocation>
</comment>
<evidence type="ECO:0000256" key="1">
    <source>
        <dbReference type="ARBA" id="ARBA00004651"/>
    </source>
</evidence>
<dbReference type="GO" id="GO:0016746">
    <property type="term" value="F:acyltransferase activity"/>
    <property type="evidence" value="ECO:0007669"/>
    <property type="project" value="UniProtKB-KW"/>
</dbReference>
<dbReference type="InterPro" id="IPR004299">
    <property type="entry name" value="MBOAT_fam"/>
</dbReference>
<evidence type="ECO:0000256" key="4">
    <source>
        <dbReference type="ARBA" id="ARBA00022692"/>
    </source>
</evidence>
<evidence type="ECO:0000256" key="8">
    <source>
        <dbReference type="SAM" id="Phobius"/>
    </source>
</evidence>
<keyword evidence="5 8" id="KW-1133">Transmembrane helix</keyword>
<organism evidence="9 10">
    <name type="scientific">Massilimicrobiota timonensis</name>
    <dbReference type="NCBI Taxonomy" id="1776392"/>
    <lineage>
        <taxon>Bacteria</taxon>
        <taxon>Bacillati</taxon>
        <taxon>Bacillota</taxon>
        <taxon>Erysipelotrichia</taxon>
        <taxon>Erysipelotrichales</taxon>
        <taxon>Erysipelotrichaceae</taxon>
        <taxon>Massilimicrobiota</taxon>
    </lineage>
</organism>
<feature type="transmembrane region" description="Helical" evidence="8">
    <location>
        <begin position="340"/>
        <end position="358"/>
    </location>
</feature>
<feature type="transmembrane region" description="Helical" evidence="8">
    <location>
        <begin position="69"/>
        <end position="93"/>
    </location>
</feature>
<evidence type="ECO:0000256" key="7">
    <source>
        <dbReference type="PIRNR" id="PIRNR016636"/>
    </source>
</evidence>
<dbReference type="InterPro" id="IPR028362">
    <property type="entry name" value="AlgI"/>
</dbReference>
<comment type="similarity">
    <text evidence="2 7">Belongs to the membrane-bound acyltransferase family.</text>
</comment>
<reference evidence="10" key="1">
    <citation type="submission" date="2023-06" db="EMBL/GenBank/DDBJ databases">
        <title>Identification and characterization of horizontal gene transfer across gut microbiota members of farm animals based on homology search.</title>
        <authorList>
            <person name="Zeman M."/>
            <person name="Kubasova T."/>
            <person name="Jahodarova E."/>
            <person name="Nykrynova M."/>
            <person name="Rychlik I."/>
        </authorList>
    </citation>
    <scope>NUCLEOTIDE SEQUENCE [LARGE SCALE GENOMIC DNA]</scope>
    <source>
        <strain evidence="10">ET341</strain>
    </source>
</reference>
<feature type="transmembrane region" description="Helical" evidence="8">
    <location>
        <begin position="28"/>
        <end position="49"/>
    </location>
</feature>
<sequence length="458" mass="53615">MGKQYQMERSQTSTKEYKKKCHLKRKRVLILTLVLNFGILLFLKYFNFFSENINHLLETLSLGSQIPTLHLILPLGISFYTFQTMSYVIDVYWGKIEPERNLAKVALFVSFFPQILQGPIGRFKDLAPQLYAPKKASYRDLKFGLQLMLWGYFKKMIIADRAAVIADFVFENYMNVSGMGVALGVFMYAIQDYTDFSGCIDIARGCAQTMGMTMAENFRRPYFSKTVSEFWRRWHMSLGNWMKDYVFYPFSLTPGVRQIGKFAKKRFGKHIGRTLPIALGNLLVFFLVGVWHGAQWNYIIWGIFYGFIIAISGLMKPVWNYLNQKLHISVQSRSFQLFQILRTFWITCVGCIIFRAVTLTDGWRIFLKCFHFYEFPLDIKKELVSFGLNGKNYVVLLIGLIVLLIVDILQEKKSVRERIEKRSIWIRWGLYLVAFLIILLFGMYGPGYDQTQFVYMQF</sequence>
<feature type="transmembrane region" description="Helical" evidence="8">
    <location>
        <begin position="298"/>
        <end position="319"/>
    </location>
</feature>
<dbReference type="PIRSF" id="PIRSF500217">
    <property type="entry name" value="AlgI"/>
    <property type="match status" value="1"/>
</dbReference>
<comment type="caution">
    <text evidence="9">The sequence shown here is derived from an EMBL/GenBank/DDBJ whole genome shotgun (WGS) entry which is preliminary data.</text>
</comment>
<proteinExistence type="inferred from homology"/>
<keyword evidence="7 9" id="KW-0012">Acyltransferase</keyword>
<keyword evidence="3 7" id="KW-1003">Cell membrane</keyword>
<keyword evidence="7 9" id="KW-0808">Transferase</keyword>
<evidence type="ECO:0000256" key="2">
    <source>
        <dbReference type="ARBA" id="ARBA00010323"/>
    </source>
</evidence>
<keyword evidence="6 7" id="KW-0472">Membrane</keyword>
<dbReference type="InterPro" id="IPR024194">
    <property type="entry name" value="Ac/AlaTfrase_AlgI/DltB"/>
</dbReference>
<dbReference type="PANTHER" id="PTHR13285:SF18">
    <property type="entry name" value="PROTEIN-CYSTEINE N-PALMITOYLTRANSFERASE RASP"/>
    <property type="match status" value="1"/>
</dbReference>
<dbReference type="EMBL" id="JAUDCK010000030">
    <property type="protein sequence ID" value="MDM8196308.1"/>
    <property type="molecule type" value="Genomic_DNA"/>
</dbReference>
<dbReference type="InterPro" id="IPR051085">
    <property type="entry name" value="MB_O-acyltransferase"/>
</dbReference>
<dbReference type="Pfam" id="PF03062">
    <property type="entry name" value="MBOAT"/>
    <property type="match status" value="1"/>
</dbReference>
<evidence type="ECO:0000256" key="5">
    <source>
        <dbReference type="ARBA" id="ARBA00022989"/>
    </source>
</evidence>
<evidence type="ECO:0000313" key="10">
    <source>
        <dbReference type="Proteomes" id="UP001529275"/>
    </source>
</evidence>
<feature type="transmembrane region" description="Helical" evidence="8">
    <location>
        <begin position="430"/>
        <end position="448"/>
    </location>
</feature>
<name>A0ABT7UJI2_9FIRM</name>
<feature type="transmembrane region" description="Helical" evidence="8">
    <location>
        <begin position="274"/>
        <end position="292"/>
    </location>
</feature>
<evidence type="ECO:0000256" key="3">
    <source>
        <dbReference type="ARBA" id="ARBA00022475"/>
    </source>
</evidence>
<dbReference type="EC" id="2.3.-.-" evidence="9"/>
<protein>
    <submittedName>
        <fullName evidence="9">MBOAT family O-acyltransferase</fullName>
        <ecNumber evidence="9">2.3.-.-</ecNumber>
    </submittedName>
</protein>
<keyword evidence="10" id="KW-1185">Reference proteome</keyword>
<gene>
    <name evidence="9" type="ORF">QUV98_08275</name>
</gene>